<evidence type="ECO:0000313" key="8">
    <source>
        <dbReference type="Proteomes" id="UP001158576"/>
    </source>
</evidence>
<dbReference type="InterPro" id="IPR036915">
    <property type="entry name" value="Cyclin-like_sf"/>
</dbReference>
<dbReference type="Gene3D" id="1.10.472.10">
    <property type="entry name" value="Cyclin-like"/>
    <property type="match status" value="2"/>
</dbReference>
<evidence type="ECO:0000256" key="2">
    <source>
        <dbReference type="RuleBase" id="RU000383"/>
    </source>
</evidence>
<keyword evidence="8" id="KW-1185">Reference proteome</keyword>
<evidence type="ECO:0000256" key="4">
    <source>
        <dbReference type="SAM" id="MobiDB-lite"/>
    </source>
</evidence>
<evidence type="ECO:0000256" key="3">
    <source>
        <dbReference type="SAM" id="Coils"/>
    </source>
</evidence>
<dbReference type="SMART" id="SM01332">
    <property type="entry name" value="Cyclin_C"/>
    <property type="match status" value="1"/>
</dbReference>
<dbReference type="InterPro" id="IPR039361">
    <property type="entry name" value="Cyclin"/>
</dbReference>
<keyword evidence="3" id="KW-0175">Coiled coil</keyword>
<dbReference type="Pfam" id="PF00134">
    <property type="entry name" value="Cyclin_N"/>
    <property type="match status" value="1"/>
</dbReference>
<organism evidence="7 8">
    <name type="scientific">Oikopleura dioica</name>
    <name type="common">Tunicate</name>
    <dbReference type="NCBI Taxonomy" id="34765"/>
    <lineage>
        <taxon>Eukaryota</taxon>
        <taxon>Metazoa</taxon>
        <taxon>Chordata</taxon>
        <taxon>Tunicata</taxon>
        <taxon>Appendicularia</taxon>
        <taxon>Copelata</taxon>
        <taxon>Oikopleuridae</taxon>
        <taxon>Oikopleura</taxon>
    </lineage>
</organism>
<name>A0ABN7SER3_OIKDI</name>
<dbReference type="PANTHER" id="PTHR10177">
    <property type="entry name" value="CYCLINS"/>
    <property type="match status" value="1"/>
</dbReference>
<dbReference type="InterPro" id="IPR006671">
    <property type="entry name" value="Cyclin_N"/>
</dbReference>
<sequence>MVDSFEPAELEQLSQKMEHLYSREKDEGDAFADGNRARSKLSKKRQFEESDEEEIMSQAKKAHLTVSLKEALSRTAVAREKTEFTVKDCQDLDQLKARYEEMQDELNNLQRKYTELENKVDNFGHKLDRFRLRPTVSLTVMNRDIQNLCTGASGLQRLKISGNYSKSLHGSQTSLASNSSTKSHGVTGYFKRKGLSLLGDNNGQKVRKTCDVKKITRERSVVRRLSQGSLKGKEETKERVQVPDDEVNLAFPLNEPGEDRFGAIRPKIEPWRQAIWDRLPAEKKMIPFPSYEPYSFTSFEYVRARELKPKHVVDPAYLQKHKVLSPRHRYILVNWMMEVQESDDHYFRNEQLFQAVRFIDVYLSKTESLELDRFQLLGITAMFVACKIGMQDYADIKSWAILGDPEQPYDTADIRRFEIKLMQAIDWDAEISTAYYSQKRLSMLAKLKDHQCHMVRYQLELSLLASELVPVRPSIVTAAAVLVAKTYFGQPVEWDDYLAYHSGYRLHDLLPVCKSLVYLMKNAYSIGKANLKGAKNIVFAKYSSDDCANIALLDERLFLNLRDLE</sequence>
<evidence type="ECO:0000313" key="7">
    <source>
        <dbReference type="EMBL" id="CAG5094628.1"/>
    </source>
</evidence>
<evidence type="ECO:0000259" key="6">
    <source>
        <dbReference type="SMART" id="SM01332"/>
    </source>
</evidence>
<dbReference type="SUPFAM" id="SSF47954">
    <property type="entry name" value="Cyclin-like"/>
    <property type="match status" value="2"/>
</dbReference>
<accession>A0ABN7SER3</accession>
<feature type="region of interest" description="Disordered" evidence="4">
    <location>
        <begin position="23"/>
        <end position="53"/>
    </location>
</feature>
<feature type="coiled-coil region" evidence="3">
    <location>
        <begin position="89"/>
        <end position="126"/>
    </location>
</feature>
<evidence type="ECO:0000259" key="5">
    <source>
        <dbReference type="SMART" id="SM00385"/>
    </source>
</evidence>
<reference evidence="7 8" key="1">
    <citation type="submission" date="2021-04" db="EMBL/GenBank/DDBJ databases">
        <authorList>
            <person name="Bliznina A."/>
        </authorList>
    </citation>
    <scope>NUCLEOTIDE SEQUENCE [LARGE SCALE GENOMIC DNA]</scope>
</reference>
<feature type="domain" description="Cyclin-like" evidence="5">
    <location>
        <begin position="439"/>
        <end position="518"/>
    </location>
</feature>
<gene>
    <name evidence="7" type="ORF">OKIOD_LOCUS5282</name>
</gene>
<feature type="domain" description="Cyclin-like" evidence="5">
    <location>
        <begin position="334"/>
        <end position="423"/>
    </location>
</feature>
<keyword evidence="1 2" id="KW-0195">Cyclin</keyword>
<dbReference type="Pfam" id="PF02984">
    <property type="entry name" value="Cyclin_C"/>
    <property type="match status" value="1"/>
</dbReference>
<protein>
    <submittedName>
        <fullName evidence="7">Oidioi.mRNA.OKI2018_I69.XSR.g13724.t1.cds</fullName>
    </submittedName>
</protein>
<comment type="similarity">
    <text evidence="2">Belongs to the cyclin family.</text>
</comment>
<dbReference type="SMART" id="SM00385">
    <property type="entry name" value="CYCLIN"/>
    <property type="match status" value="2"/>
</dbReference>
<proteinExistence type="inferred from homology"/>
<dbReference type="InterPro" id="IPR004367">
    <property type="entry name" value="Cyclin_C-dom"/>
</dbReference>
<evidence type="ECO:0000256" key="1">
    <source>
        <dbReference type="ARBA" id="ARBA00023127"/>
    </source>
</evidence>
<dbReference type="InterPro" id="IPR013763">
    <property type="entry name" value="Cyclin-like_dom"/>
</dbReference>
<dbReference type="Proteomes" id="UP001158576">
    <property type="component" value="Chromosome XSR"/>
</dbReference>
<dbReference type="EMBL" id="OU015569">
    <property type="protein sequence ID" value="CAG5094628.1"/>
    <property type="molecule type" value="Genomic_DNA"/>
</dbReference>
<feature type="domain" description="Cyclin C-terminal" evidence="6">
    <location>
        <begin position="432"/>
        <end position="556"/>
    </location>
</feature>